<dbReference type="GO" id="GO:0004519">
    <property type="term" value="F:endonuclease activity"/>
    <property type="evidence" value="ECO:0007669"/>
    <property type="project" value="UniProtKB-KW"/>
</dbReference>
<dbReference type="InterPro" id="IPR050951">
    <property type="entry name" value="Retrovirus_Pol_polyprotein"/>
</dbReference>
<dbReference type="Pfam" id="PF17917">
    <property type="entry name" value="RT_RNaseH"/>
    <property type="match status" value="1"/>
</dbReference>
<dbReference type="Gene3D" id="3.10.20.370">
    <property type="match status" value="1"/>
</dbReference>
<evidence type="ECO:0000256" key="5">
    <source>
        <dbReference type="ARBA" id="ARBA00022801"/>
    </source>
</evidence>
<dbReference type="AlphaFoldDB" id="A0ABD3A8C0"/>
<keyword evidence="4" id="KW-0255">Endonuclease</keyword>
<dbReference type="GO" id="GO:0016787">
    <property type="term" value="F:hydrolase activity"/>
    <property type="evidence" value="ECO:0007669"/>
    <property type="project" value="UniProtKB-KW"/>
</dbReference>
<gene>
    <name evidence="8" type="ORF">ACH5RR_012620</name>
</gene>
<dbReference type="InterPro" id="IPR043502">
    <property type="entry name" value="DNA/RNA_pol_sf"/>
</dbReference>
<evidence type="ECO:0000313" key="8">
    <source>
        <dbReference type="EMBL" id="KAL3527964.1"/>
    </source>
</evidence>
<evidence type="ECO:0000256" key="4">
    <source>
        <dbReference type="ARBA" id="ARBA00022759"/>
    </source>
</evidence>
<keyword evidence="9" id="KW-1185">Reference proteome</keyword>
<evidence type="ECO:0000313" key="9">
    <source>
        <dbReference type="Proteomes" id="UP001630127"/>
    </source>
</evidence>
<dbReference type="EMBL" id="JBJUIK010000005">
    <property type="protein sequence ID" value="KAL3527964.1"/>
    <property type="molecule type" value="Genomic_DNA"/>
</dbReference>
<keyword evidence="2" id="KW-0548">Nucleotidyltransferase</keyword>
<dbReference type="CDD" id="cd09274">
    <property type="entry name" value="RNase_HI_RT_Ty3"/>
    <property type="match status" value="1"/>
</dbReference>
<evidence type="ECO:0000256" key="2">
    <source>
        <dbReference type="ARBA" id="ARBA00022695"/>
    </source>
</evidence>
<keyword evidence="3" id="KW-0540">Nuclease</keyword>
<evidence type="ECO:0000256" key="3">
    <source>
        <dbReference type="ARBA" id="ARBA00022722"/>
    </source>
</evidence>
<evidence type="ECO:0000256" key="6">
    <source>
        <dbReference type="ARBA" id="ARBA00022918"/>
    </source>
</evidence>
<dbReference type="PANTHER" id="PTHR37984:SF5">
    <property type="entry name" value="PROTEIN NYNRIN-LIKE"/>
    <property type="match status" value="1"/>
</dbReference>
<proteinExistence type="predicted"/>
<dbReference type="SUPFAM" id="SSF56672">
    <property type="entry name" value="DNA/RNA polymerases"/>
    <property type="match status" value="1"/>
</dbReference>
<dbReference type="Proteomes" id="UP001630127">
    <property type="component" value="Unassembled WGS sequence"/>
</dbReference>
<dbReference type="PANTHER" id="PTHR37984">
    <property type="entry name" value="PROTEIN CBG26694"/>
    <property type="match status" value="1"/>
</dbReference>
<accession>A0ABD3A8C0</accession>
<sequence length="100" mass="11203">MSTAPAMRLPDFTKVFVIKTDACSKGIGAVLIQEGQPIAFLIKALSPRNLGLSIYEKELLAVVMAVTNWKHYLVGYHFVIKTDHQSLKYLLEQKLILLTT</sequence>
<evidence type="ECO:0000259" key="7">
    <source>
        <dbReference type="Pfam" id="PF17917"/>
    </source>
</evidence>
<comment type="caution">
    <text evidence="8">The sequence shown here is derived from an EMBL/GenBank/DDBJ whole genome shotgun (WGS) entry which is preliminary data.</text>
</comment>
<keyword evidence="6" id="KW-0695">RNA-directed DNA polymerase</keyword>
<evidence type="ECO:0000256" key="1">
    <source>
        <dbReference type="ARBA" id="ARBA00022679"/>
    </source>
</evidence>
<protein>
    <recommendedName>
        <fullName evidence="7">Reverse transcriptase RNase H-like domain-containing protein</fullName>
    </recommendedName>
</protein>
<keyword evidence="5" id="KW-0378">Hydrolase</keyword>
<dbReference type="InterPro" id="IPR041373">
    <property type="entry name" value="RT_RNaseH"/>
</dbReference>
<organism evidence="8 9">
    <name type="scientific">Cinchona calisaya</name>
    <dbReference type="NCBI Taxonomy" id="153742"/>
    <lineage>
        <taxon>Eukaryota</taxon>
        <taxon>Viridiplantae</taxon>
        <taxon>Streptophyta</taxon>
        <taxon>Embryophyta</taxon>
        <taxon>Tracheophyta</taxon>
        <taxon>Spermatophyta</taxon>
        <taxon>Magnoliopsida</taxon>
        <taxon>eudicotyledons</taxon>
        <taxon>Gunneridae</taxon>
        <taxon>Pentapetalae</taxon>
        <taxon>asterids</taxon>
        <taxon>lamiids</taxon>
        <taxon>Gentianales</taxon>
        <taxon>Rubiaceae</taxon>
        <taxon>Cinchonoideae</taxon>
        <taxon>Cinchoneae</taxon>
        <taxon>Cinchona</taxon>
    </lineage>
</organism>
<keyword evidence="1" id="KW-0808">Transferase</keyword>
<reference evidence="8 9" key="1">
    <citation type="submission" date="2024-11" db="EMBL/GenBank/DDBJ databases">
        <title>A near-complete genome assembly of Cinchona calisaya.</title>
        <authorList>
            <person name="Lian D.C."/>
            <person name="Zhao X.W."/>
            <person name="Wei L."/>
        </authorList>
    </citation>
    <scope>NUCLEOTIDE SEQUENCE [LARGE SCALE GENOMIC DNA]</scope>
    <source>
        <tissue evidence="8">Nenye</tissue>
    </source>
</reference>
<feature type="domain" description="Reverse transcriptase RNase H-like" evidence="7">
    <location>
        <begin position="11"/>
        <end position="94"/>
    </location>
</feature>
<name>A0ABD3A8C0_9GENT</name>
<dbReference type="GO" id="GO:0003964">
    <property type="term" value="F:RNA-directed DNA polymerase activity"/>
    <property type="evidence" value="ECO:0007669"/>
    <property type="project" value="UniProtKB-KW"/>
</dbReference>